<protein>
    <submittedName>
        <fullName evidence="2">Uncharacterized protein</fullName>
    </submittedName>
</protein>
<dbReference type="Proteomes" id="UP000887116">
    <property type="component" value="Unassembled WGS sequence"/>
</dbReference>
<dbReference type="OrthoDB" id="6738692at2759"/>
<comment type="caution">
    <text evidence="2">The sequence shown here is derived from an EMBL/GenBank/DDBJ whole genome shotgun (WGS) entry which is preliminary data.</text>
</comment>
<dbReference type="EMBL" id="BMAO01011853">
    <property type="protein sequence ID" value="GFQ77233.1"/>
    <property type="molecule type" value="Genomic_DNA"/>
</dbReference>
<dbReference type="AlphaFoldDB" id="A0A8X6G950"/>
<evidence type="ECO:0000256" key="1">
    <source>
        <dbReference type="SAM" id="MobiDB-lite"/>
    </source>
</evidence>
<name>A0A8X6G950_TRICU</name>
<evidence type="ECO:0000313" key="3">
    <source>
        <dbReference type="Proteomes" id="UP000887116"/>
    </source>
</evidence>
<proteinExistence type="predicted"/>
<organism evidence="2 3">
    <name type="scientific">Trichonephila clavata</name>
    <name type="common">Joro spider</name>
    <name type="synonym">Nephila clavata</name>
    <dbReference type="NCBI Taxonomy" id="2740835"/>
    <lineage>
        <taxon>Eukaryota</taxon>
        <taxon>Metazoa</taxon>
        <taxon>Ecdysozoa</taxon>
        <taxon>Arthropoda</taxon>
        <taxon>Chelicerata</taxon>
        <taxon>Arachnida</taxon>
        <taxon>Araneae</taxon>
        <taxon>Araneomorphae</taxon>
        <taxon>Entelegynae</taxon>
        <taxon>Araneoidea</taxon>
        <taxon>Nephilidae</taxon>
        <taxon>Trichonephila</taxon>
    </lineage>
</organism>
<reference evidence="2" key="1">
    <citation type="submission" date="2020-07" db="EMBL/GenBank/DDBJ databases">
        <title>Multicomponent nature underlies the extraordinary mechanical properties of spider dragline silk.</title>
        <authorList>
            <person name="Kono N."/>
            <person name="Nakamura H."/>
            <person name="Mori M."/>
            <person name="Yoshida Y."/>
            <person name="Ohtoshi R."/>
            <person name="Malay A.D."/>
            <person name="Moran D.A.P."/>
            <person name="Tomita M."/>
            <person name="Numata K."/>
            <person name="Arakawa K."/>
        </authorList>
    </citation>
    <scope>NUCLEOTIDE SEQUENCE</scope>
</reference>
<keyword evidence="3" id="KW-1185">Reference proteome</keyword>
<sequence length="77" mass="9493">MLIIDEDSNCLRREKEMEEILKEKEKSVVHEKPVESVYERVKRNIRYIYTAVDRWQQQESRHFKRPKLNDATTRQED</sequence>
<accession>A0A8X6G950</accession>
<gene>
    <name evidence="2" type="ORF">TNCT_559651</name>
</gene>
<evidence type="ECO:0000313" key="2">
    <source>
        <dbReference type="EMBL" id="GFQ77233.1"/>
    </source>
</evidence>
<feature type="region of interest" description="Disordered" evidence="1">
    <location>
        <begin position="58"/>
        <end position="77"/>
    </location>
</feature>